<dbReference type="AlphaFoldDB" id="A0A7J5ZE48"/>
<protein>
    <submittedName>
        <fullName evidence="1">Uncharacterized protein</fullName>
    </submittedName>
</protein>
<gene>
    <name evidence="1" type="ORF">F7725_000125</name>
</gene>
<dbReference type="Proteomes" id="UP000518266">
    <property type="component" value="Unassembled WGS sequence"/>
</dbReference>
<dbReference type="EMBL" id="JAAKFY010000002">
    <property type="protein sequence ID" value="KAF3859870.1"/>
    <property type="molecule type" value="Genomic_DNA"/>
</dbReference>
<evidence type="ECO:0000313" key="1">
    <source>
        <dbReference type="EMBL" id="KAF3859870.1"/>
    </source>
</evidence>
<comment type="caution">
    <text evidence="1">The sequence shown here is derived from an EMBL/GenBank/DDBJ whole genome shotgun (WGS) entry which is preliminary data.</text>
</comment>
<organism evidence="1 2">
    <name type="scientific">Dissostichus mawsoni</name>
    <name type="common">Antarctic cod</name>
    <dbReference type="NCBI Taxonomy" id="36200"/>
    <lineage>
        <taxon>Eukaryota</taxon>
        <taxon>Metazoa</taxon>
        <taxon>Chordata</taxon>
        <taxon>Craniata</taxon>
        <taxon>Vertebrata</taxon>
        <taxon>Euteleostomi</taxon>
        <taxon>Actinopterygii</taxon>
        <taxon>Neopterygii</taxon>
        <taxon>Teleostei</taxon>
        <taxon>Neoteleostei</taxon>
        <taxon>Acanthomorphata</taxon>
        <taxon>Eupercaria</taxon>
        <taxon>Perciformes</taxon>
        <taxon>Notothenioidei</taxon>
        <taxon>Nototheniidae</taxon>
        <taxon>Dissostichus</taxon>
    </lineage>
</organism>
<accession>A0A7J5ZE48</accession>
<evidence type="ECO:0000313" key="2">
    <source>
        <dbReference type="Proteomes" id="UP000518266"/>
    </source>
</evidence>
<sequence length="85" mass="9885">MTQLNQRCLRLTEKYVFSTQATRPSNILQASLKLTDKMTRLINNIHFNLIWKNKCHYIRKADMVKTVEEGGLNVIDFSVMNGVLK</sequence>
<proteinExistence type="predicted"/>
<keyword evidence="2" id="KW-1185">Reference proteome</keyword>
<reference evidence="1 2" key="1">
    <citation type="submission" date="2020-03" db="EMBL/GenBank/DDBJ databases">
        <title>Dissostichus mawsoni Genome sequencing and assembly.</title>
        <authorList>
            <person name="Park H."/>
        </authorList>
    </citation>
    <scope>NUCLEOTIDE SEQUENCE [LARGE SCALE GENOMIC DNA]</scope>
    <source>
        <strain evidence="1">DM0001</strain>
        <tissue evidence="1">Muscle</tissue>
    </source>
</reference>
<name>A0A7J5ZE48_DISMA</name>
<dbReference type="OrthoDB" id="416119at2759"/>